<comment type="caution">
    <text evidence="1">The sequence shown here is derived from an EMBL/GenBank/DDBJ whole genome shotgun (WGS) entry which is preliminary data.</text>
</comment>
<reference evidence="1 2" key="1">
    <citation type="journal article" date="2015" name="Genome Biol. Evol.">
        <title>Comparative Genomics of a Bacterivorous Green Alga Reveals Evolutionary Causalities and Consequences of Phago-Mixotrophic Mode of Nutrition.</title>
        <authorList>
            <person name="Burns J.A."/>
            <person name="Paasch A."/>
            <person name="Narechania A."/>
            <person name="Kim E."/>
        </authorList>
    </citation>
    <scope>NUCLEOTIDE SEQUENCE [LARGE SCALE GENOMIC DNA]</scope>
    <source>
        <strain evidence="1 2">PLY_AMNH</strain>
    </source>
</reference>
<name>A0AAE0LDE6_9CHLO</name>
<organism evidence="1 2">
    <name type="scientific">Cymbomonas tetramitiformis</name>
    <dbReference type="NCBI Taxonomy" id="36881"/>
    <lineage>
        <taxon>Eukaryota</taxon>
        <taxon>Viridiplantae</taxon>
        <taxon>Chlorophyta</taxon>
        <taxon>Pyramimonadophyceae</taxon>
        <taxon>Pyramimonadales</taxon>
        <taxon>Pyramimonadaceae</taxon>
        <taxon>Cymbomonas</taxon>
    </lineage>
</organism>
<dbReference type="AlphaFoldDB" id="A0AAE0LDE6"/>
<dbReference type="Proteomes" id="UP001190700">
    <property type="component" value="Unassembled WGS sequence"/>
</dbReference>
<evidence type="ECO:0000313" key="1">
    <source>
        <dbReference type="EMBL" id="KAK3280997.1"/>
    </source>
</evidence>
<gene>
    <name evidence="1" type="ORF">CYMTET_11192</name>
</gene>
<evidence type="ECO:0000313" key="2">
    <source>
        <dbReference type="Proteomes" id="UP001190700"/>
    </source>
</evidence>
<accession>A0AAE0LDE6</accession>
<dbReference type="EMBL" id="LGRX02004119">
    <property type="protein sequence ID" value="KAK3280997.1"/>
    <property type="molecule type" value="Genomic_DNA"/>
</dbReference>
<sequence length="135" mass="14438">MAAVNEATNVRSEEEVKSVYGDLQLVARMLAISNGVDKKCDAVAPALDRCVRFFEAADVQSAVEMLGFGLELVVPAIDAGLFVVLEYIPEDSDVFTSPNGVRGLRKDCGSTRWPVVLVACPVAAPKGKAWKIIGL</sequence>
<protein>
    <submittedName>
        <fullName evidence="1">Uncharacterized protein</fullName>
    </submittedName>
</protein>
<proteinExistence type="predicted"/>
<keyword evidence="2" id="KW-1185">Reference proteome</keyword>